<feature type="transmembrane region" description="Helical" evidence="1">
    <location>
        <begin position="773"/>
        <end position="792"/>
    </location>
</feature>
<proteinExistence type="predicted"/>
<keyword evidence="1" id="KW-0472">Membrane</keyword>
<accession>A0A3P7PFI8</accession>
<organism evidence="3 4">
    <name type="scientific">Petrocella atlantisensis</name>
    <dbReference type="NCBI Taxonomy" id="2173034"/>
    <lineage>
        <taxon>Bacteria</taxon>
        <taxon>Bacillati</taxon>
        <taxon>Bacillota</taxon>
        <taxon>Clostridia</taxon>
        <taxon>Lachnospirales</taxon>
        <taxon>Vallitaleaceae</taxon>
        <taxon>Petrocella</taxon>
    </lineage>
</organism>
<gene>
    <name evidence="3" type="ORF">PATL70BA_2894</name>
</gene>
<dbReference type="Proteomes" id="UP000279029">
    <property type="component" value="Chromosome"/>
</dbReference>
<dbReference type="OrthoDB" id="1704454at2"/>
<keyword evidence="4" id="KW-1185">Reference proteome</keyword>
<keyword evidence="1" id="KW-1133">Transmembrane helix</keyword>
<protein>
    <recommendedName>
        <fullName evidence="5">CARDB domain-containing protein</fullName>
    </recommendedName>
</protein>
<dbReference type="AlphaFoldDB" id="A0A3P7PFI8"/>
<keyword evidence="1" id="KW-0812">Transmembrane</keyword>
<evidence type="ECO:0000313" key="4">
    <source>
        <dbReference type="Proteomes" id="UP000279029"/>
    </source>
</evidence>
<evidence type="ECO:0000256" key="2">
    <source>
        <dbReference type="SAM" id="SignalP"/>
    </source>
</evidence>
<dbReference type="RefSeq" id="WP_125137881.1">
    <property type="nucleotide sequence ID" value="NZ_LR130778.1"/>
</dbReference>
<reference evidence="3 4" key="1">
    <citation type="submission" date="2018-09" db="EMBL/GenBank/DDBJ databases">
        <authorList>
            <person name="Postec A."/>
        </authorList>
    </citation>
    <scope>NUCLEOTIDE SEQUENCE [LARGE SCALE GENOMIC DNA]</scope>
    <source>
        <strain evidence="3">70B-A</strain>
    </source>
</reference>
<sequence length="807" mass="90724">MKRIVSFIMVFCLLGSLLQNMSVRSATDLTISSVSTSPATISAYNEFTITFTVTNRSTGILSQIFIEIESGEYQLKESGSKELILEGNLEQGANFSKTLTMRRVGETSTSIPVKLTYVGGNTSQSDYISVNATTGSEVPSEPEPPIDTKAYQPYLNLEDATFPIVYLGEINEVIIGIKNTTRYQARNLIVTPNLTDLQVAGIRVEAITFHPNDTTIDGRKEKDMKMKFVVDDTVAEGNYPITLELQYRNSYNDLFTQEIKTYLRVVRDMTKSHQVQLNLMNEPTQISSGDQVFLNLSLRNDEQPISSPRIEVKEKSDYFTLLSGNEIMDYQKLMGNASVTMPLTYKISDETPQGWYNLVIAYSYITQEGFKLNRSNTIRLYVKGQAISSAMVSIDEVAYPSSVKQEQPFVVSFVVNNAGPKDIENIKVSIEDNTVFLPKSSALIQVKKLLKGEKAALSFQLVASGDDLKERNYPITFNIIYDYEKSGKYEQETLNQVMGVYVIGESAESISKGVPKIIIEQYIANPIMVDAGTEFDLSLRIQNAHSSQKIYNIKTYLTAIETSETTRNNIFMPVNSSNTFYIDDIGPKGIVEKSIRLYAMPDAQPKTYTIQVNFEYEDKDGNPITATELIGINVKQPTRVEMSDFNLPTEVMMGEMIPIYFDVYNTGKVKVYNLMVRAEGDFNLEPMSKYIGNFEPGYQDYFDAYITPNASGLIEGKIILGYDDPSGEYMEEVKTFSIQVMDNFENPGDVGEYPEEFPGEMEGENGSSLMDKWLWLLIPLLVGVGFTIAIVMKKRRLKKEGMMLDED</sequence>
<name>A0A3P7PFI8_9FIRM</name>
<dbReference type="EMBL" id="LR130778">
    <property type="protein sequence ID" value="VDN48803.1"/>
    <property type="molecule type" value="Genomic_DNA"/>
</dbReference>
<dbReference type="PANTHER" id="PTHR35902">
    <property type="entry name" value="S-LAYER DOMAIN-LIKE PROTEIN-RELATED"/>
    <property type="match status" value="1"/>
</dbReference>
<keyword evidence="2" id="KW-0732">Signal</keyword>
<dbReference type="KEGG" id="cbar:PATL70BA_2894"/>
<feature type="signal peptide" evidence="2">
    <location>
        <begin position="1"/>
        <end position="25"/>
    </location>
</feature>
<dbReference type="PANTHER" id="PTHR35902:SF3">
    <property type="entry name" value="NPCBM-ASSOCIATED, NEW3 DOMAIN OF ALPHA-GALACTOSIDASE"/>
    <property type="match status" value="1"/>
</dbReference>
<evidence type="ECO:0000256" key="1">
    <source>
        <dbReference type="SAM" id="Phobius"/>
    </source>
</evidence>
<evidence type="ECO:0008006" key="5">
    <source>
        <dbReference type="Google" id="ProtNLM"/>
    </source>
</evidence>
<feature type="chain" id="PRO_5039673534" description="CARDB domain-containing protein" evidence="2">
    <location>
        <begin position="26"/>
        <end position="807"/>
    </location>
</feature>
<evidence type="ECO:0000313" key="3">
    <source>
        <dbReference type="EMBL" id="VDN48803.1"/>
    </source>
</evidence>